<evidence type="ECO:0000313" key="4">
    <source>
        <dbReference type="Proteomes" id="UP001180020"/>
    </source>
</evidence>
<feature type="compositionally biased region" description="Basic and acidic residues" evidence="1">
    <location>
        <begin position="9"/>
        <end position="20"/>
    </location>
</feature>
<reference evidence="3" key="1">
    <citation type="journal article" date="2023" name="Nat. Commun.">
        <title>Diploid and tetraploid genomes of Acorus and the evolution of monocots.</title>
        <authorList>
            <person name="Ma L."/>
            <person name="Liu K.W."/>
            <person name="Li Z."/>
            <person name="Hsiao Y.Y."/>
            <person name="Qi Y."/>
            <person name="Fu T."/>
            <person name="Tang G.D."/>
            <person name="Zhang D."/>
            <person name="Sun W.H."/>
            <person name="Liu D.K."/>
            <person name="Li Y."/>
            <person name="Chen G.Z."/>
            <person name="Liu X.D."/>
            <person name="Liao X.Y."/>
            <person name="Jiang Y.T."/>
            <person name="Yu X."/>
            <person name="Hao Y."/>
            <person name="Huang J."/>
            <person name="Zhao X.W."/>
            <person name="Ke S."/>
            <person name="Chen Y.Y."/>
            <person name="Wu W.L."/>
            <person name="Hsu J.L."/>
            <person name="Lin Y.F."/>
            <person name="Huang M.D."/>
            <person name="Li C.Y."/>
            <person name="Huang L."/>
            <person name="Wang Z.W."/>
            <person name="Zhao X."/>
            <person name="Zhong W.Y."/>
            <person name="Peng D.H."/>
            <person name="Ahmad S."/>
            <person name="Lan S."/>
            <person name="Zhang J.S."/>
            <person name="Tsai W.C."/>
            <person name="Van de Peer Y."/>
            <person name="Liu Z.J."/>
        </authorList>
    </citation>
    <scope>NUCLEOTIDE SEQUENCE</scope>
    <source>
        <strain evidence="3">CP</strain>
    </source>
</reference>
<evidence type="ECO:0000313" key="3">
    <source>
        <dbReference type="EMBL" id="KAK1283507.1"/>
    </source>
</evidence>
<organism evidence="3 4">
    <name type="scientific">Acorus calamus</name>
    <name type="common">Sweet flag</name>
    <dbReference type="NCBI Taxonomy" id="4465"/>
    <lineage>
        <taxon>Eukaryota</taxon>
        <taxon>Viridiplantae</taxon>
        <taxon>Streptophyta</taxon>
        <taxon>Embryophyta</taxon>
        <taxon>Tracheophyta</taxon>
        <taxon>Spermatophyta</taxon>
        <taxon>Magnoliopsida</taxon>
        <taxon>Liliopsida</taxon>
        <taxon>Acoraceae</taxon>
        <taxon>Acorus</taxon>
    </lineage>
</organism>
<dbReference type="Proteomes" id="UP001180020">
    <property type="component" value="Unassembled WGS sequence"/>
</dbReference>
<dbReference type="GO" id="GO:0030527">
    <property type="term" value="F:structural constituent of chromatin"/>
    <property type="evidence" value="ECO:0007669"/>
    <property type="project" value="InterPro"/>
</dbReference>
<keyword evidence="4" id="KW-1185">Reference proteome</keyword>
<dbReference type="GO" id="GO:0000786">
    <property type="term" value="C:nucleosome"/>
    <property type="evidence" value="ECO:0007669"/>
    <property type="project" value="InterPro"/>
</dbReference>
<accession>A0AAV9C4Y0</accession>
<evidence type="ECO:0000256" key="1">
    <source>
        <dbReference type="SAM" id="MobiDB-lite"/>
    </source>
</evidence>
<feature type="domain" description="Histone H2A C-terminal" evidence="2">
    <location>
        <begin position="66"/>
        <end position="99"/>
    </location>
</feature>
<dbReference type="InterPro" id="IPR009072">
    <property type="entry name" value="Histone-fold"/>
</dbReference>
<feature type="region of interest" description="Disordered" evidence="1">
    <location>
        <begin position="1"/>
        <end position="43"/>
    </location>
</feature>
<dbReference type="SMART" id="SM00414">
    <property type="entry name" value="H2A"/>
    <property type="match status" value="1"/>
</dbReference>
<protein>
    <submittedName>
        <fullName evidence="3">Protein H2A.7</fullName>
    </submittedName>
</protein>
<dbReference type="GO" id="GO:0003677">
    <property type="term" value="F:DNA binding"/>
    <property type="evidence" value="ECO:0007669"/>
    <property type="project" value="InterPro"/>
</dbReference>
<dbReference type="InterPro" id="IPR032454">
    <property type="entry name" value="Histone_H2A_C"/>
</dbReference>
<dbReference type="InterPro" id="IPR002119">
    <property type="entry name" value="Histone_H2A"/>
</dbReference>
<comment type="caution">
    <text evidence="3">The sequence shown here is derived from an EMBL/GenBank/DDBJ whole genome shotgun (WGS) entry which is preliminary data.</text>
</comment>
<evidence type="ECO:0000259" key="2">
    <source>
        <dbReference type="Pfam" id="PF16211"/>
    </source>
</evidence>
<dbReference type="Pfam" id="PF16211">
    <property type="entry name" value="Histone_H2A_C"/>
    <property type="match status" value="1"/>
</dbReference>
<reference evidence="3" key="2">
    <citation type="submission" date="2023-06" db="EMBL/GenBank/DDBJ databases">
        <authorList>
            <person name="Ma L."/>
            <person name="Liu K.-W."/>
            <person name="Li Z."/>
            <person name="Hsiao Y.-Y."/>
            <person name="Qi Y."/>
            <person name="Fu T."/>
            <person name="Tang G."/>
            <person name="Zhang D."/>
            <person name="Sun W.-H."/>
            <person name="Liu D.-K."/>
            <person name="Li Y."/>
            <person name="Chen G.-Z."/>
            <person name="Liu X.-D."/>
            <person name="Liao X.-Y."/>
            <person name="Jiang Y.-T."/>
            <person name="Yu X."/>
            <person name="Hao Y."/>
            <person name="Huang J."/>
            <person name="Zhao X.-W."/>
            <person name="Ke S."/>
            <person name="Chen Y.-Y."/>
            <person name="Wu W.-L."/>
            <person name="Hsu J.-L."/>
            <person name="Lin Y.-F."/>
            <person name="Huang M.-D."/>
            <person name="Li C.-Y."/>
            <person name="Huang L."/>
            <person name="Wang Z.-W."/>
            <person name="Zhao X."/>
            <person name="Zhong W.-Y."/>
            <person name="Peng D.-H."/>
            <person name="Ahmad S."/>
            <person name="Lan S."/>
            <person name="Zhang J.-S."/>
            <person name="Tsai W.-C."/>
            <person name="Van De Peer Y."/>
            <person name="Liu Z.-J."/>
        </authorList>
    </citation>
    <scope>NUCLEOTIDE SEQUENCE</scope>
    <source>
        <strain evidence="3">CP</strain>
        <tissue evidence="3">Leaves</tissue>
    </source>
</reference>
<proteinExistence type="predicted"/>
<dbReference type="SUPFAM" id="SSF47113">
    <property type="entry name" value="Histone-fold"/>
    <property type="match status" value="1"/>
</dbReference>
<feature type="compositionally biased region" description="Low complexity" evidence="1">
    <location>
        <begin position="27"/>
        <end position="43"/>
    </location>
</feature>
<dbReference type="GO" id="GO:0046982">
    <property type="term" value="F:protein heterodimerization activity"/>
    <property type="evidence" value="ECO:0007669"/>
    <property type="project" value="InterPro"/>
</dbReference>
<dbReference type="Gene3D" id="1.10.20.10">
    <property type="entry name" value="Histone, subunit A"/>
    <property type="match status" value="1"/>
</dbReference>
<dbReference type="AlphaFoldDB" id="A0AAV9C4Y0"/>
<sequence>MPKNNGRTWKVDRRRSREEGEVAEQQSRSPVPAGSPSSSRPASAPTVYLAAVLEYLADELAVRNDEELSKLLGMVTIANGGVMLNIHNLLLSKKTGSSEAVPAEED</sequence>
<dbReference type="PANTHER" id="PTHR23430">
    <property type="entry name" value="HISTONE H2A"/>
    <property type="match status" value="1"/>
</dbReference>
<gene>
    <name evidence="3" type="primary">H2A-4</name>
    <name evidence="3" type="ORF">QJS10_CPB21g00810</name>
</gene>
<name>A0AAV9C4Y0_ACOCL</name>
<dbReference type="EMBL" id="JAUJYO010000021">
    <property type="protein sequence ID" value="KAK1283507.1"/>
    <property type="molecule type" value="Genomic_DNA"/>
</dbReference>